<proteinExistence type="predicted"/>
<feature type="transmembrane region" description="Helical" evidence="1">
    <location>
        <begin position="23"/>
        <end position="42"/>
    </location>
</feature>
<feature type="transmembrane region" description="Helical" evidence="1">
    <location>
        <begin position="54"/>
        <end position="76"/>
    </location>
</feature>
<keyword evidence="1" id="KW-1133">Transmembrane helix</keyword>
<keyword evidence="1" id="KW-0472">Membrane</keyword>
<organism evidence="2 3">
    <name type="scientific">Marinobacter salinisoli</name>
    <dbReference type="NCBI Taxonomy" id="2769486"/>
    <lineage>
        <taxon>Bacteria</taxon>
        <taxon>Pseudomonadati</taxon>
        <taxon>Pseudomonadota</taxon>
        <taxon>Gammaproteobacteria</taxon>
        <taxon>Pseudomonadales</taxon>
        <taxon>Marinobacteraceae</taxon>
        <taxon>Marinobacter</taxon>
    </lineage>
</organism>
<accession>A0ABX7MQX6</accession>
<dbReference type="EMBL" id="CP071247">
    <property type="protein sequence ID" value="QSP94689.1"/>
    <property type="molecule type" value="Genomic_DNA"/>
</dbReference>
<feature type="transmembrane region" description="Helical" evidence="1">
    <location>
        <begin position="97"/>
        <end position="121"/>
    </location>
</feature>
<dbReference type="RefSeq" id="WP_206643909.1">
    <property type="nucleotide sequence ID" value="NZ_CP071247.1"/>
</dbReference>
<dbReference type="Proteomes" id="UP000663555">
    <property type="component" value="Chromosome"/>
</dbReference>
<evidence type="ECO:0000313" key="2">
    <source>
        <dbReference type="EMBL" id="QSP94689.1"/>
    </source>
</evidence>
<protein>
    <submittedName>
        <fullName evidence="2">Uncharacterized protein</fullName>
    </submittedName>
</protein>
<evidence type="ECO:0000313" key="3">
    <source>
        <dbReference type="Proteomes" id="UP000663555"/>
    </source>
</evidence>
<keyword evidence="3" id="KW-1185">Reference proteome</keyword>
<evidence type="ECO:0000256" key="1">
    <source>
        <dbReference type="SAM" id="Phobius"/>
    </source>
</evidence>
<name>A0ABX7MQX6_9GAMM</name>
<reference evidence="2 3" key="1">
    <citation type="submission" date="2021-03" db="EMBL/GenBank/DDBJ databases">
        <title>Genome sequencing of Marinobacter sp. LPB0319.</title>
        <authorList>
            <person name="Kim J."/>
        </authorList>
    </citation>
    <scope>NUCLEOTIDE SEQUENCE [LARGE SCALE GENOMIC DNA]</scope>
    <source>
        <strain evidence="2 3">LPB0319</strain>
    </source>
</reference>
<keyword evidence="1" id="KW-0812">Transmembrane</keyword>
<gene>
    <name evidence="2" type="ORF">LPB19_16190</name>
</gene>
<sequence length="145" mass="16481">MVTPEHGPHFDRTRRWAIAHPRLGFPLIYLGWAYLFWLPVLLSDESVWTLPGLVWFLLGGASPLLAGLGLAALTGGKRQVADLARRLLDWRRISWRWWLIILFFWLGFDLAMAGIAFWLGIAESPLDVNGSLFFQPGPLVAWKKA</sequence>